<protein>
    <recommendedName>
        <fullName evidence="3">SnoaL-like domain-containing protein</fullName>
    </recommendedName>
</protein>
<proteinExistence type="predicted"/>
<keyword evidence="2" id="KW-1185">Reference proteome</keyword>
<dbReference type="OrthoDB" id="2896390at2759"/>
<comment type="caution">
    <text evidence="1">The sequence shown here is derived from an EMBL/GenBank/DDBJ whole genome shotgun (WGS) entry which is preliminary data.</text>
</comment>
<name>A0A9P9BJ82_9PEZI</name>
<dbReference type="SUPFAM" id="SSF54427">
    <property type="entry name" value="NTF2-like"/>
    <property type="match status" value="1"/>
</dbReference>
<evidence type="ECO:0000313" key="2">
    <source>
        <dbReference type="Proteomes" id="UP000756346"/>
    </source>
</evidence>
<dbReference type="Proteomes" id="UP000756346">
    <property type="component" value="Unassembled WGS sequence"/>
</dbReference>
<gene>
    <name evidence="1" type="ORF">B0I36DRAFT_389285</name>
</gene>
<dbReference type="GeneID" id="70190857"/>
<reference evidence="1" key="1">
    <citation type="journal article" date="2021" name="Nat. Commun.">
        <title>Genetic determinants of endophytism in the Arabidopsis root mycobiome.</title>
        <authorList>
            <person name="Mesny F."/>
            <person name="Miyauchi S."/>
            <person name="Thiergart T."/>
            <person name="Pickel B."/>
            <person name="Atanasova L."/>
            <person name="Karlsson M."/>
            <person name="Huettel B."/>
            <person name="Barry K.W."/>
            <person name="Haridas S."/>
            <person name="Chen C."/>
            <person name="Bauer D."/>
            <person name="Andreopoulos W."/>
            <person name="Pangilinan J."/>
            <person name="LaButti K."/>
            <person name="Riley R."/>
            <person name="Lipzen A."/>
            <person name="Clum A."/>
            <person name="Drula E."/>
            <person name="Henrissat B."/>
            <person name="Kohler A."/>
            <person name="Grigoriev I.V."/>
            <person name="Martin F.M."/>
            <person name="Hacquard S."/>
        </authorList>
    </citation>
    <scope>NUCLEOTIDE SEQUENCE</scope>
    <source>
        <strain evidence="1">MPI-CAGE-CH-0230</strain>
    </source>
</reference>
<dbReference type="EMBL" id="JAGTJQ010000013">
    <property type="protein sequence ID" value="KAH7014371.1"/>
    <property type="molecule type" value="Genomic_DNA"/>
</dbReference>
<dbReference type="AlphaFoldDB" id="A0A9P9BJ82"/>
<evidence type="ECO:0000313" key="1">
    <source>
        <dbReference type="EMBL" id="KAH7014371.1"/>
    </source>
</evidence>
<organism evidence="1 2">
    <name type="scientific">Microdochium trichocladiopsis</name>
    <dbReference type="NCBI Taxonomy" id="1682393"/>
    <lineage>
        <taxon>Eukaryota</taxon>
        <taxon>Fungi</taxon>
        <taxon>Dikarya</taxon>
        <taxon>Ascomycota</taxon>
        <taxon>Pezizomycotina</taxon>
        <taxon>Sordariomycetes</taxon>
        <taxon>Xylariomycetidae</taxon>
        <taxon>Xylariales</taxon>
        <taxon>Microdochiaceae</taxon>
        <taxon>Microdochium</taxon>
    </lineage>
</organism>
<sequence length="254" mass="27426">MDGDKEAVLAALTQYFKSLSNTPPPLTAARAMVIGEATRVIRPGGGMAPSFYTMSQTLDILEDRIRETPGIAEKFADPEPEVWVHDNLAFVWTGSEQSVGGTGARRGVHVFSLLRHHPDLQEQEQQQEAGWKIAGVTTVARQITEPLPPIIRDAEAEIAVAAAEPVRGLLAAFSRQDWDAFAAVLHPDMGATLWRGSWPPLIVSVDSLIERLKAVVATFPASAAFSEDIHDVEVRVCGDLAVVWAPFVVVVGGS</sequence>
<dbReference type="RefSeq" id="XP_046005338.1">
    <property type="nucleotide sequence ID" value="XM_046161311.1"/>
</dbReference>
<dbReference type="Gene3D" id="3.10.450.50">
    <property type="match status" value="1"/>
</dbReference>
<dbReference type="InterPro" id="IPR032710">
    <property type="entry name" value="NTF2-like_dom_sf"/>
</dbReference>
<accession>A0A9P9BJ82</accession>
<evidence type="ECO:0008006" key="3">
    <source>
        <dbReference type="Google" id="ProtNLM"/>
    </source>
</evidence>